<dbReference type="Gene3D" id="2.60.120.1440">
    <property type="match status" value="1"/>
</dbReference>
<keyword evidence="1" id="KW-1133">Transmembrane helix</keyword>
<dbReference type="InterPro" id="IPR012373">
    <property type="entry name" value="Ferrdict_sens_TM"/>
</dbReference>
<dbReference type="Gene3D" id="3.55.50.30">
    <property type="match status" value="1"/>
</dbReference>
<evidence type="ECO:0000313" key="4">
    <source>
        <dbReference type="EMBL" id="SEL82902.1"/>
    </source>
</evidence>
<dbReference type="EMBL" id="FOAF01000004">
    <property type="protein sequence ID" value="SEL82902.1"/>
    <property type="molecule type" value="Genomic_DNA"/>
</dbReference>
<gene>
    <name evidence="4" type="ORF">SAMN05661044_03480</name>
</gene>
<keyword evidence="1" id="KW-0812">Transmembrane</keyword>
<name>A0A1H7TDE9_OLID1</name>
<dbReference type="InterPro" id="IPR006860">
    <property type="entry name" value="FecR"/>
</dbReference>
<accession>A0A1H7TDE9</accession>
<reference evidence="5" key="1">
    <citation type="submission" date="2016-10" db="EMBL/GenBank/DDBJ databases">
        <authorList>
            <person name="Varghese N."/>
            <person name="Submissions S."/>
        </authorList>
    </citation>
    <scope>NUCLEOTIDE SEQUENCE [LARGE SCALE GENOMIC DNA]</scope>
    <source>
        <strain evidence="5">DSM 18733</strain>
    </source>
</reference>
<dbReference type="RefSeq" id="WP_162276619.1">
    <property type="nucleotide sequence ID" value="NZ_FOAF01000004.1"/>
</dbReference>
<dbReference type="PIRSF" id="PIRSF018266">
    <property type="entry name" value="FecR"/>
    <property type="match status" value="1"/>
</dbReference>
<dbReference type="STRING" id="407022.SAMN05661044_03480"/>
<sequence>MKHDPLEIARLISGYIHQTLSKEEEEAFLALKRKDDHIRNLLESYKETASIEHRLASMKERDATAAWERFKGKKIKRQKNSWKQWLGAAAAIMFFLFFSLWYKKKDDKIVPDKSHRYANDVLPGGNQARLVLSNGRSIALTDASIELNEKNGTSVKGKDGELVYGNNANENKIDALFNTLEIPKGGTYKLSLADGTRVWINASSSLSFPINFTAKERRVKLKGEAYFEVAKNSSFPFKVELDDTEITVLGTSFNVSNYTSSSITTLVEGAVRVQRAEQQNYLKPGEQAVVNNGRIKVSPADIEKTIAWKDGYFLFNEDLLKPILEEVARWYDLELIFKKDIPDIHIGGSISRKENLSEVLEMLKDVSGLTFSIDGRKLIVDGEAPN</sequence>
<proteinExistence type="predicted"/>
<feature type="domain" description="FecR protein" evidence="2">
    <location>
        <begin position="179"/>
        <end position="272"/>
    </location>
</feature>
<dbReference type="Proteomes" id="UP000199421">
    <property type="component" value="Unassembled WGS sequence"/>
</dbReference>
<evidence type="ECO:0000259" key="3">
    <source>
        <dbReference type="Pfam" id="PF16344"/>
    </source>
</evidence>
<dbReference type="Pfam" id="PF04773">
    <property type="entry name" value="FecR"/>
    <property type="match status" value="1"/>
</dbReference>
<keyword evidence="5" id="KW-1185">Reference proteome</keyword>
<dbReference type="GO" id="GO:0016989">
    <property type="term" value="F:sigma factor antagonist activity"/>
    <property type="evidence" value="ECO:0007669"/>
    <property type="project" value="TreeGrafter"/>
</dbReference>
<dbReference type="AlphaFoldDB" id="A0A1H7TDE9"/>
<dbReference type="PANTHER" id="PTHR30273:SF2">
    <property type="entry name" value="PROTEIN FECR"/>
    <property type="match status" value="1"/>
</dbReference>
<dbReference type="Pfam" id="PF16344">
    <property type="entry name" value="FecR_C"/>
    <property type="match status" value="1"/>
</dbReference>
<protein>
    <submittedName>
        <fullName evidence="4">FecR family protein</fullName>
    </submittedName>
</protein>
<feature type="domain" description="Protein FecR C-terminal" evidence="3">
    <location>
        <begin position="312"/>
        <end position="380"/>
    </location>
</feature>
<feature type="transmembrane region" description="Helical" evidence="1">
    <location>
        <begin position="85"/>
        <end position="102"/>
    </location>
</feature>
<dbReference type="InterPro" id="IPR032508">
    <property type="entry name" value="FecR_C"/>
</dbReference>
<evidence type="ECO:0000256" key="1">
    <source>
        <dbReference type="SAM" id="Phobius"/>
    </source>
</evidence>
<organism evidence="4 5">
    <name type="scientific">Olivibacter domesticus</name>
    <name type="common">Pseudosphingobacterium domesticum</name>
    <dbReference type="NCBI Taxonomy" id="407022"/>
    <lineage>
        <taxon>Bacteria</taxon>
        <taxon>Pseudomonadati</taxon>
        <taxon>Bacteroidota</taxon>
        <taxon>Sphingobacteriia</taxon>
        <taxon>Sphingobacteriales</taxon>
        <taxon>Sphingobacteriaceae</taxon>
        <taxon>Olivibacter</taxon>
    </lineage>
</organism>
<evidence type="ECO:0000259" key="2">
    <source>
        <dbReference type="Pfam" id="PF04773"/>
    </source>
</evidence>
<evidence type="ECO:0000313" key="5">
    <source>
        <dbReference type="Proteomes" id="UP000199421"/>
    </source>
</evidence>
<keyword evidence="1" id="KW-0472">Membrane</keyword>
<dbReference type="PANTHER" id="PTHR30273">
    <property type="entry name" value="PERIPLASMIC SIGNAL SENSOR AND SIGMA FACTOR ACTIVATOR FECR-RELATED"/>
    <property type="match status" value="1"/>
</dbReference>